<comment type="caution">
    <text evidence="3">The sequence shown here is derived from an EMBL/GenBank/DDBJ whole genome shotgun (WGS) entry which is preliminary data.</text>
</comment>
<gene>
    <name evidence="3" type="ORF">RRG08_016222</name>
</gene>
<feature type="compositionally biased region" description="Basic and acidic residues" evidence="1">
    <location>
        <begin position="115"/>
        <end position="134"/>
    </location>
</feature>
<protein>
    <submittedName>
        <fullName evidence="3">Uncharacterized protein</fullName>
    </submittedName>
</protein>
<sequence length="134" mass="14448">MRVIFATSGAPIASVILISPALQVVGMLVLLNDKQKRLTYRFTVVRTCKSEATRLTESEVKGQLAGQKRCRLSRCSGTEAASELNYSRTLSGADTPDSLVQSTSAGPKSGSCHRSTLERSGQESRSKEINGKQD</sequence>
<keyword evidence="4" id="KW-1185">Reference proteome</keyword>
<dbReference type="AlphaFoldDB" id="A0AAE0ZPH3"/>
<feature type="region of interest" description="Disordered" evidence="1">
    <location>
        <begin position="86"/>
        <end position="134"/>
    </location>
</feature>
<evidence type="ECO:0000313" key="3">
    <source>
        <dbReference type="EMBL" id="KAK3773119.1"/>
    </source>
</evidence>
<feature type="compositionally biased region" description="Polar residues" evidence="1">
    <location>
        <begin position="86"/>
        <end position="106"/>
    </location>
</feature>
<evidence type="ECO:0000313" key="4">
    <source>
        <dbReference type="Proteomes" id="UP001283361"/>
    </source>
</evidence>
<dbReference type="EMBL" id="JAWDGP010003560">
    <property type="protein sequence ID" value="KAK3773119.1"/>
    <property type="molecule type" value="Genomic_DNA"/>
</dbReference>
<evidence type="ECO:0000256" key="2">
    <source>
        <dbReference type="SAM" id="Phobius"/>
    </source>
</evidence>
<keyword evidence="2" id="KW-0812">Transmembrane</keyword>
<evidence type="ECO:0000256" key="1">
    <source>
        <dbReference type="SAM" id="MobiDB-lite"/>
    </source>
</evidence>
<keyword evidence="2" id="KW-1133">Transmembrane helix</keyword>
<organism evidence="3 4">
    <name type="scientific">Elysia crispata</name>
    <name type="common">lettuce slug</name>
    <dbReference type="NCBI Taxonomy" id="231223"/>
    <lineage>
        <taxon>Eukaryota</taxon>
        <taxon>Metazoa</taxon>
        <taxon>Spiralia</taxon>
        <taxon>Lophotrochozoa</taxon>
        <taxon>Mollusca</taxon>
        <taxon>Gastropoda</taxon>
        <taxon>Heterobranchia</taxon>
        <taxon>Euthyneura</taxon>
        <taxon>Panpulmonata</taxon>
        <taxon>Sacoglossa</taxon>
        <taxon>Placobranchoidea</taxon>
        <taxon>Plakobranchidae</taxon>
        <taxon>Elysia</taxon>
    </lineage>
</organism>
<dbReference type="Proteomes" id="UP001283361">
    <property type="component" value="Unassembled WGS sequence"/>
</dbReference>
<proteinExistence type="predicted"/>
<feature type="transmembrane region" description="Helical" evidence="2">
    <location>
        <begin position="12"/>
        <end position="31"/>
    </location>
</feature>
<keyword evidence="2" id="KW-0472">Membrane</keyword>
<name>A0AAE0ZPH3_9GAST</name>
<reference evidence="3" key="1">
    <citation type="journal article" date="2023" name="G3 (Bethesda)">
        <title>A reference genome for the long-term kleptoplast-retaining sea slug Elysia crispata morphotype clarki.</title>
        <authorList>
            <person name="Eastman K.E."/>
            <person name="Pendleton A.L."/>
            <person name="Shaikh M.A."/>
            <person name="Suttiyut T."/>
            <person name="Ogas R."/>
            <person name="Tomko P."/>
            <person name="Gavelis G."/>
            <person name="Widhalm J.R."/>
            <person name="Wisecaver J.H."/>
        </authorList>
    </citation>
    <scope>NUCLEOTIDE SEQUENCE</scope>
    <source>
        <strain evidence="3">ECLA1</strain>
    </source>
</reference>
<accession>A0AAE0ZPH3</accession>